<organism evidence="1 2">
    <name type="scientific">Pithovirus sibericum</name>
    <dbReference type="NCBI Taxonomy" id="1450746"/>
    <lineage>
        <taxon>Viruses</taxon>
        <taxon>Pithoviruses</taxon>
        <taxon>Orthopithovirinae</taxon>
        <taxon>Alphapithovirus</taxon>
        <taxon>Alphapithovirus sibericum</taxon>
    </lineage>
</organism>
<dbReference type="OrthoDB" id="35392at10239"/>
<dbReference type="Proteomes" id="UP000202176">
    <property type="component" value="Segment"/>
</dbReference>
<protein>
    <submittedName>
        <fullName evidence="1">Uncharacterized protein</fullName>
    </submittedName>
</protein>
<keyword evidence="2" id="KW-1185">Reference proteome</keyword>
<evidence type="ECO:0000313" key="2">
    <source>
        <dbReference type="Proteomes" id="UP000202176"/>
    </source>
</evidence>
<dbReference type="EMBL" id="KF740664">
    <property type="protein sequence ID" value="AHH01684.1"/>
    <property type="molecule type" value="Genomic_DNA"/>
</dbReference>
<dbReference type="RefSeq" id="YP_009001019.1">
    <property type="nucleotide sequence ID" value="NC_023423.1"/>
</dbReference>
<proteinExistence type="predicted"/>
<accession>W5S4V7</accession>
<dbReference type="KEGG" id="vg:18266145"/>
<gene>
    <name evidence="1" type="ORF">pv_117</name>
</gene>
<dbReference type="GeneID" id="18266145"/>
<reference evidence="1 2" key="1">
    <citation type="journal article" date="2014" name="Proc. Natl. Acad. Sci. U.S.A.">
        <title>Thirty-thousand-year-old distant relative of giant icosahedral DNA viruses with a pandoravirus morphology.</title>
        <authorList>
            <person name="Legendre M."/>
            <person name="Bartoli J."/>
            <person name="Shmakova L."/>
            <person name="Jeudy S."/>
            <person name="Labadie K."/>
            <person name="Adrait A."/>
            <person name="Lescot M."/>
            <person name="Poirot O."/>
            <person name="Bertaux L."/>
            <person name="Bruley C."/>
            <person name="Coute Y."/>
            <person name="Rivkina E."/>
            <person name="Abergel C."/>
            <person name="Claverie J.M."/>
        </authorList>
    </citation>
    <scope>NUCLEOTIDE SEQUENCE [LARGE SCALE GENOMIC DNA]</scope>
    <source>
        <strain evidence="1">P1084-T</strain>
    </source>
</reference>
<name>W5S4V7_9VIRU</name>
<sequence length="249" mass="27628">MKAVFGLVFLLSLCLLYQSTTASISISSLSYSVEHLMQEFNRESGAMQTRSNVEVNFRNTYRGTSICKPHDSLSVDQIARYFPQFYTELGTWNGTISCFAPSEPEGPLVPVMTDANLQLRTTISQGNLYSCSLMAGAASPCIVFYPRFDGTGQYCTVDPTDFTNPGYPLERIGQLINDRLVVDSAWSETSNLNTAGLSYYEPPGNAISGYFGSWGEGSLSTDRPYTLQCFFRVLRTCRGPRCFKATQQD</sequence>
<evidence type="ECO:0000313" key="1">
    <source>
        <dbReference type="EMBL" id="AHH01684.1"/>
    </source>
</evidence>